<dbReference type="InterPro" id="IPR016643">
    <property type="entry name" value="26S_Psome_Rpn1"/>
</dbReference>
<dbReference type="PANTHER" id="PTHR10943:SF1">
    <property type="entry name" value="26S PROTEASOME NON-ATPASE REGULATORY SUBUNIT 2"/>
    <property type="match status" value="1"/>
</dbReference>
<dbReference type="InterPro" id="IPR011989">
    <property type="entry name" value="ARM-like"/>
</dbReference>
<feature type="domain" description="26S proteasome non-ATPase regulatory subunit RPN1 C-terminal" evidence="11">
    <location>
        <begin position="939"/>
        <end position="990"/>
    </location>
</feature>
<proteinExistence type="inferred from homology"/>
<feature type="region of interest" description="Disordered" evidence="9">
    <location>
        <begin position="285"/>
        <end position="329"/>
    </location>
</feature>
<protein>
    <recommendedName>
        <fullName evidence="4 8">26S proteasome non-ATPase regulatory subunit 2</fullName>
    </recommendedName>
</protein>
<dbReference type="PANTHER" id="PTHR10943">
    <property type="entry name" value="26S PROTEASOME NON-ATPASE REGULATORY SUBUNIT"/>
    <property type="match status" value="1"/>
</dbReference>
<sequence length="993" mass="110352">MKTKRQVEQDEQMEDRQTTEALLKPLLHCIKEKDEKLYHPALECLRDLIRTSTTSMTSVPKPLKYLRNHYNTIKVRCSFIREAYLRMRDPEVQKFCADIISVLAMTQLNDTDQALERDCLKYCLLGTKSDVGDWGHEYVRQLESEIAEEWILIIKERNMATKAQLLSIVDMIISFDMSHNAEIQACDLLMEIDEIDRLRDYIDASNYSRVCLYLISCAMYVDKPEYIKIINLALDFFLKFREYTRAMCLAMNLNDVKLMTRIFESCQDGRCSKEGSVPVQSLGHLSDHQTSSSFRQTTPQHLNGLGSQEKVNRDSTWAKSPCDDDDDDDDDVLTVAARRNQIDPVAPSQHGLLCPDIVMDNSARSIRSIRKQLAFLLGRQQVVLDLDEFPDGSDLKMVMSNAHINDHFLNMARELDIMEPKTPEDVYKTWLENLVMRPTFLAESNIDSARKNLASTFVNAFVNTGFGSDKLVTGEDGKNWIYRNKEHGKMSAAASLGLIHLWDVDGGLSPIDRYLYGSDDHIKSGALLALGIVNCGVRNECDPAQALLMDYVLHSSNTLRIGSILGLGLAYAGSCRQDVVELIVPVLSDSHSTREVVAIAALACSLITVGFGSSEVTSPILQALMDMGPEDLENTYSRFLPLALGICYLGQKDAIEATSATLEVLPEPFRSMAQTMLQICAYAGTGDVLMIQELLHICSEHYSQEEKDESISNNNEKKESKKNLEGEKNHDLSSMQGVATLGVALIAMGEEIGNEMSTRIFGNLGRYGESSVRKAVPLAIALSSLSNPVLAVCDVLNKYSHDIDEEVAYNAVLCMGLVGAGTNNARLTTMLRHLAQYHVKNTTLLFMVRLAQGLVHMGKGTLSLSPFHSDHQIMSPVALSGLLVVLVACLDVKNLILGQSHYLLYCLVTAIQPRWLVTLDEELRSLAVPVRVGQAVDIVGKAGTPKTITGTNTHNTPVLLAIGERAELATEEYMPLSPMLEGIVILRKNPVVA</sequence>
<dbReference type="Pfam" id="PF17781">
    <property type="entry name" value="RPN1_RPN2_N"/>
    <property type="match status" value="2"/>
</dbReference>
<dbReference type="GO" id="GO:0030234">
    <property type="term" value="F:enzyme regulator activity"/>
    <property type="evidence" value="ECO:0007669"/>
    <property type="project" value="UniProtKB-UniRule"/>
</dbReference>
<dbReference type="GO" id="GO:0042176">
    <property type="term" value="P:regulation of protein catabolic process"/>
    <property type="evidence" value="ECO:0007669"/>
    <property type="project" value="InterPro"/>
</dbReference>
<feature type="domain" description="RPN1 N-terminal" evidence="10">
    <location>
        <begin position="25"/>
        <end position="271"/>
    </location>
</feature>
<dbReference type="EMBL" id="OD000294">
    <property type="protein sequence ID" value="CAD7396852.1"/>
    <property type="molecule type" value="Genomic_DNA"/>
</dbReference>
<dbReference type="InterPro" id="IPR002015">
    <property type="entry name" value="Proteasome/cyclosome_rpt"/>
</dbReference>
<comment type="subunit">
    <text evidence="7">Component of the 19S proteasome regulatory particle complex. The 26S proteasome consists of a 20S core particle (CP) and two 19S regulatory subunits (RP). The regulatory particle is made of a lid composed of 9 subunits, a base containing 6 ATPases and few additional components including PSMD2. Interacts with RPGRIP1L. Interacts with CRY1 in a KDM8-dependent manner. Interacts (via C-terminus) with phosphatase UBLCP1 (via ubiquitin-like domain); the interaction recruits UBLCP1 to the 19S regulatory particle where it dephosphorylates 19S subunit PSMC2/RPT1 which impairs PSMC2 ATPase activity and disrupts 26S proteasome assembly.</text>
</comment>
<feature type="domain" description="RPN1 N-terminal" evidence="10">
    <location>
        <begin position="367"/>
        <end position="432"/>
    </location>
</feature>
<evidence type="ECO:0000259" key="11">
    <source>
        <dbReference type="Pfam" id="PF18051"/>
    </source>
</evidence>
<dbReference type="InterPro" id="IPR040892">
    <property type="entry name" value="RPN1_N"/>
</dbReference>
<name>A0A7R9GTI8_TIMPO</name>
<feature type="region of interest" description="Disordered" evidence="9">
    <location>
        <begin position="705"/>
        <end position="729"/>
    </location>
</feature>
<dbReference type="FunFam" id="1.25.10.10:FF:000026">
    <property type="entry name" value="26S proteasome non-ATPase regulatory subunit 2"/>
    <property type="match status" value="1"/>
</dbReference>
<evidence type="ECO:0000256" key="1">
    <source>
        <dbReference type="ARBA" id="ARBA00002362"/>
    </source>
</evidence>
<gene>
    <name evidence="12" type="ORF">TPSB3V08_LOCUS865</name>
</gene>
<dbReference type="Gene3D" id="1.25.10.10">
    <property type="entry name" value="Leucine-rich Repeat Variant"/>
    <property type="match status" value="1"/>
</dbReference>
<dbReference type="InterPro" id="IPR016024">
    <property type="entry name" value="ARM-type_fold"/>
</dbReference>
<evidence type="ECO:0000256" key="6">
    <source>
        <dbReference type="ARBA" id="ARBA00022942"/>
    </source>
</evidence>
<feature type="compositionally biased region" description="Polar residues" evidence="9">
    <location>
        <begin position="288"/>
        <end position="301"/>
    </location>
</feature>
<evidence type="ECO:0000256" key="3">
    <source>
        <dbReference type="ARBA" id="ARBA00005460"/>
    </source>
</evidence>
<evidence type="ECO:0000256" key="8">
    <source>
        <dbReference type="PIRNR" id="PIRNR015965"/>
    </source>
</evidence>
<evidence type="ECO:0000256" key="9">
    <source>
        <dbReference type="SAM" id="MobiDB-lite"/>
    </source>
</evidence>
<dbReference type="SUPFAM" id="SSF48371">
    <property type="entry name" value="ARM repeat"/>
    <property type="match status" value="1"/>
</dbReference>
<dbReference type="GO" id="GO:0005634">
    <property type="term" value="C:nucleus"/>
    <property type="evidence" value="ECO:0007669"/>
    <property type="project" value="TreeGrafter"/>
</dbReference>
<evidence type="ECO:0000256" key="7">
    <source>
        <dbReference type="ARBA" id="ARBA00046857"/>
    </source>
</evidence>
<evidence type="ECO:0000259" key="10">
    <source>
        <dbReference type="Pfam" id="PF17781"/>
    </source>
</evidence>
<dbReference type="AlphaFoldDB" id="A0A7R9GTI8"/>
<comment type="function">
    <text evidence="1 8">Component of the 26S proteasome, a multiprotein complex involved in the ATP-dependent degradation of ubiquitinated proteins. This complex plays a key role in the maintenance of protein homeostasis by removing misfolded or damaged proteins, which could impair cellular functions, and by removing proteins whose functions are no longer required. Therefore, the proteasome participates in numerous cellular processes, including cell cycle progression, apoptosis, or DNA damage repair.</text>
</comment>
<organism evidence="12">
    <name type="scientific">Timema poppense</name>
    <name type="common">Walking stick</name>
    <dbReference type="NCBI Taxonomy" id="170557"/>
    <lineage>
        <taxon>Eukaryota</taxon>
        <taxon>Metazoa</taxon>
        <taxon>Ecdysozoa</taxon>
        <taxon>Arthropoda</taxon>
        <taxon>Hexapoda</taxon>
        <taxon>Insecta</taxon>
        <taxon>Pterygota</taxon>
        <taxon>Neoptera</taxon>
        <taxon>Polyneoptera</taxon>
        <taxon>Phasmatodea</taxon>
        <taxon>Timematodea</taxon>
        <taxon>Timematoidea</taxon>
        <taxon>Timematidae</taxon>
        <taxon>Timema</taxon>
    </lineage>
</organism>
<dbReference type="PIRSF" id="PIRSF015965">
    <property type="entry name" value="26S_Psome_Rpn1"/>
    <property type="match status" value="1"/>
</dbReference>
<keyword evidence="5" id="KW-0677">Repeat</keyword>
<feature type="compositionally biased region" description="Basic and acidic residues" evidence="9">
    <location>
        <begin position="715"/>
        <end position="729"/>
    </location>
</feature>
<dbReference type="GO" id="GO:0034515">
    <property type="term" value="C:proteasome storage granule"/>
    <property type="evidence" value="ECO:0007669"/>
    <property type="project" value="TreeGrafter"/>
</dbReference>
<dbReference type="GO" id="GO:0043161">
    <property type="term" value="P:proteasome-mediated ubiquitin-dependent protein catabolic process"/>
    <property type="evidence" value="ECO:0007669"/>
    <property type="project" value="TreeGrafter"/>
</dbReference>
<dbReference type="InterPro" id="IPR041433">
    <property type="entry name" value="RPN1_C"/>
</dbReference>
<dbReference type="GO" id="GO:0008540">
    <property type="term" value="C:proteasome regulatory particle, base subcomplex"/>
    <property type="evidence" value="ECO:0007669"/>
    <property type="project" value="UniProtKB-UniRule"/>
</dbReference>
<keyword evidence="6 8" id="KW-0647">Proteasome</keyword>
<evidence type="ECO:0000256" key="2">
    <source>
        <dbReference type="ARBA" id="ARBA00004031"/>
    </source>
</evidence>
<reference evidence="12" key="1">
    <citation type="submission" date="2020-11" db="EMBL/GenBank/DDBJ databases">
        <authorList>
            <person name="Tran Van P."/>
        </authorList>
    </citation>
    <scope>NUCLEOTIDE SEQUENCE</scope>
</reference>
<comment type="function">
    <text evidence="2">Binds to the intracellular domain of tumor necrosis factor type 1 receptor. The binding domain of TRAP1 and TRAP2 resides outside the death domain of TNFR1.</text>
</comment>
<evidence type="ECO:0000313" key="12">
    <source>
        <dbReference type="EMBL" id="CAD7396852.1"/>
    </source>
</evidence>
<comment type="similarity">
    <text evidence="3 8">Belongs to the proteasome subunit S2 family.</text>
</comment>
<evidence type="ECO:0000256" key="4">
    <source>
        <dbReference type="ARBA" id="ARBA00014928"/>
    </source>
</evidence>
<evidence type="ECO:0000256" key="5">
    <source>
        <dbReference type="ARBA" id="ARBA00022737"/>
    </source>
</evidence>
<accession>A0A7R9GTI8</accession>
<dbReference type="Pfam" id="PF01851">
    <property type="entry name" value="PC_rep"/>
    <property type="match status" value="2"/>
</dbReference>
<dbReference type="Pfam" id="PF18051">
    <property type="entry name" value="RPN1_C"/>
    <property type="match status" value="1"/>
</dbReference>